<dbReference type="PRINTS" id="PR00080">
    <property type="entry name" value="SDRFAMILY"/>
</dbReference>
<evidence type="ECO:0000256" key="1">
    <source>
        <dbReference type="ARBA" id="ARBA00006484"/>
    </source>
</evidence>
<comment type="similarity">
    <text evidence="1">Belongs to the short-chain dehydrogenases/reductases (SDR) family.</text>
</comment>
<dbReference type="NCBIfam" id="NF005559">
    <property type="entry name" value="PRK07231.1"/>
    <property type="match status" value="1"/>
</dbReference>
<dbReference type="PRINTS" id="PR00081">
    <property type="entry name" value="GDHRDH"/>
</dbReference>
<dbReference type="PANTHER" id="PTHR24321">
    <property type="entry name" value="DEHYDROGENASES, SHORT CHAIN"/>
    <property type="match status" value="1"/>
</dbReference>
<keyword evidence="5" id="KW-1185">Reference proteome</keyword>
<keyword evidence="2" id="KW-0560">Oxidoreductase</keyword>
<dbReference type="Pfam" id="PF13561">
    <property type="entry name" value="adh_short_C2"/>
    <property type="match status" value="1"/>
</dbReference>
<sequence>MNSQQNSETAGSQRLSGKVVLVTGAGTGIGKAAALGFAQQGAAVVLAGRREAELREVAQSINTLGGQTLVLPTDVSDEEAVQALVTGAVAHFGQLDAAFNNAGITGPFQPITELTASDFDRVMATNLRGVWLLIKYEVLAMQQGGRGGSIVNTSSFLSQAATVGTSIYSASKGALDSMIRAVALEVGLAGIRINNVNPGAIQTPMMAGTPDEVLRPLAAHSALGRLGEPEDVADVAAWLCSDEARFVTGQSILVDGGFTIAGWR</sequence>
<dbReference type="CDD" id="cd05233">
    <property type="entry name" value="SDR_c"/>
    <property type="match status" value="1"/>
</dbReference>
<dbReference type="SUPFAM" id="SSF51735">
    <property type="entry name" value="NAD(P)-binding Rossmann-fold domains"/>
    <property type="match status" value="1"/>
</dbReference>
<evidence type="ECO:0000256" key="2">
    <source>
        <dbReference type="ARBA" id="ARBA00023002"/>
    </source>
</evidence>
<evidence type="ECO:0000313" key="5">
    <source>
        <dbReference type="Proteomes" id="UP000186607"/>
    </source>
</evidence>
<dbReference type="FunFam" id="3.40.50.720:FF:000084">
    <property type="entry name" value="Short-chain dehydrogenase reductase"/>
    <property type="match status" value="1"/>
</dbReference>
<dbReference type="GO" id="GO:0016491">
    <property type="term" value="F:oxidoreductase activity"/>
    <property type="evidence" value="ECO:0007669"/>
    <property type="project" value="UniProtKB-KW"/>
</dbReference>
<dbReference type="AlphaFoldDB" id="A0A1U7NRD2"/>
<gene>
    <name evidence="4" type="ORF">BOO71_0014851</name>
</gene>
<dbReference type="InterPro" id="IPR036291">
    <property type="entry name" value="NAD(P)-bd_dom_sf"/>
</dbReference>
<evidence type="ECO:0000313" key="4">
    <source>
        <dbReference type="EMBL" id="OLV15466.1"/>
    </source>
</evidence>
<protein>
    <submittedName>
        <fullName evidence="4">D-beta-hydroxybutyrate dehydrogenase</fullName>
    </submittedName>
</protein>
<feature type="domain" description="Ketoreductase" evidence="3">
    <location>
        <begin position="18"/>
        <end position="199"/>
    </location>
</feature>
<proteinExistence type="inferred from homology"/>
<dbReference type="PANTHER" id="PTHR24321:SF11">
    <property type="entry name" value="BLR0893 PROTEIN"/>
    <property type="match status" value="1"/>
</dbReference>
<accession>A0A1U7NRD2</accession>
<dbReference type="InterPro" id="IPR057326">
    <property type="entry name" value="KR_dom"/>
</dbReference>
<dbReference type="PROSITE" id="PS00061">
    <property type="entry name" value="ADH_SHORT"/>
    <property type="match status" value="1"/>
</dbReference>
<reference evidence="4 5" key="1">
    <citation type="submission" date="2017-01" db="EMBL/GenBank/DDBJ databases">
        <title>Genome Analysis of Deinococcus marmoris KOPRI26562.</title>
        <authorList>
            <person name="Kim J.H."/>
            <person name="Oh H.-M."/>
        </authorList>
    </citation>
    <scope>NUCLEOTIDE SEQUENCE [LARGE SCALE GENOMIC DNA]</scope>
    <source>
        <strain evidence="4 5">KOPRI26562</strain>
    </source>
</reference>
<dbReference type="InterPro" id="IPR020904">
    <property type="entry name" value="Sc_DH/Rdtase_CS"/>
</dbReference>
<dbReference type="SMART" id="SM00822">
    <property type="entry name" value="PKS_KR"/>
    <property type="match status" value="1"/>
</dbReference>
<evidence type="ECO:0000259" key="3">
    <source>
        <dbReference type="SMART" id="SM00822"/>
    </source>
</evidence>
<dbReference type="InterPro" id="IPR002347">
    <property type="entry name" value="SDR_fam"/>
</dbReference>
<comment type="caution">
    <text evidence="4">The sequence shown here is derived from an EMBL/GenBank/DDBJ whole genome shotgun (WGS) entry which is preliminary data.</text>
</comment>
<dbReference type="Gene3D" id="3.40.50.720">
    <property type="entry name" value="NAD(P)-binding Rossmann-like Domain"/>
    <property type="match status" value="1"/>
</dbReference>
<name>A0A1U7NRD2_9DEIO</name>
<organism evidence="4 5">
    <name type="scientific">Deinococcus marmoris</name>
    <dbReference type="NCBI Taxonomy" id="249408"/>
    <lineage>
        <taxon>Bacteria</taxon>
        <taxon>Thermotogati</taxon>
        <taxon>Deinococcota</taxon>
        <taxon>Deinococci</taxon>
        <taxon>Deinococcales</taxon>
        <taxon>Deinococcaceae</taxon>
        <taxon>Deinococcus</taxon>
    </lineage>
</organism>
<dbReference type="OrthoDB" id="306388at2"/>
<dbReference type="EMBL" id="MSTI01000179">
    <property type="protein sequence ID" value="OLV15466.1"/>
    <property type="molecule type" value="Genomic_DNA"/>
</dbReference>
<dbReference type="STRING" id="249408.BOO71_0014851"/>
<dbReference type="RefSeq" id="WP_075837029.1">
    <property type="nucleotide sequence ID" value="NZ_MSTI01000179.1"/>
</dbReference>
<dbReference type="Proteomes" id="UP000186607">
    <property type="component" value="Unassembled WGS sequence"/>
</dbReference>